<evidence type="ECO:0000256" key="1">
    <source>
        <dbReference type="ARBA" id="ARBA00008007"/>
    </source>
</evidence>
<dbReference type="Gene3D" id="3.40.50.2020">
    <property type="match status" value="1"/>
</dbReference>
<comment type="caution">
    <text evidence="2">The sequence shown here is derived from an EMBL/GenBank/DDBJ whole genome shotgun (WGS) entry which is preliminary data.</text>
</comment>
<dbReference type="Proteomes" id="UP000786875">
    <property type="component" value="Unassembled WGS sequence"/>
</dbReference>
<evidence type="ECO:0008006" key="4">
    <source>
        <dbReference type="Google" id="ProtNLM"/>
    </source>
</evidence>
<dbReference type="RefSeq" id="WP_214213463.1">
    <property type="nucleotide sequence ID" value="NZ_JABBFO010000006.1"/>
</dbReference>
<dbReference type="EMBL" id="JABBFO010000006">
    <property type="protein sequence ID" value="MBT0727338.1"/>
    <property type="molecule type" value="Genomic_DNA"/>
</dbReference>
<sequence>MLTIKSACWICLLPVWHTSVGICYWCEQKLRLDKPRCLNCALPSESVCDSCSQCQKTPSLWHGILTAADYLPPLSKLLHQFKFSSQTILAPTLSRLILLNYLRYRRAYQWPKPDCFLAVPLHPKRLRQRGFNQSELLAQPLARWLSCRYWPDAIRCTKVTVNQHTLDKAGRQSNLEQVYEATADLRGYHIALVDDVVTTGATAKAIAYQLQQRQVASIQIWCLCRTL</sequence>
<dbReference type="SUPFAM" id="SSF53271">
    <property type="entry name" value="PRTase-like"/>
    <property type="match status" value="1"/>
</dbReference>
<comment type="similarity">
    <text evidence="1">Belongs to the ComF/GntX family.</text>
</comment>
<organism evidence="2 3">
    <name type="scientific">Rosenbergiella australiborealis</name>
    <dbReference type="NCBI Taxonomy" id="1544696"/>
    <lineage>
        <taxon>Bacteria</taxon>
        <taxon>Pseudomonadati</taxon>
        <taxon>Pseudomonadota</taxon>
        <taxon>Gammaproteobacteria</taxon>
        <taxon>Enterobacterales</taxon>
        <taxon>Erwiniaceae</taxon>
        <taxon>Rosenbergiella</taxon>
    </lineage>
</organism>
<dbReference type="PANTHER" id="PTHR47505">
    <property type="entry name" value="DNA UTILIZATION PROTEIN YHGH"/>
    <property type="match status" value="1"/>
</dbReference>
<dbReference type="InterPro" id="IPR051910">
    <property type="entry name" value="ComF/GntX_DNA_util-trans"/>
</dbReference>
<reference evidence="2 3" key="1">
    <citation type="submission" date="2020-04" db="EMBL/GenBank/DDBJ databases">
        <title>Genome sequencing of Rosenbergiella species.</title>
        <authorList>
            <person name="Alvarez-Perez S."/>
            <person name="Lievens B."/>
        </authorList>
    </citation>
    <scope>NUCLEOTIDE SEQUENCE [LARGE SCALE GENOMIC DNA]</scope>
    <source>
        <strain evidence="2 3">CdVSA20.1</strain>
    </source>
</reference>
<dbReference type="PANTHER" id="PTHR47505:SF1">
    <property type="entry name" value="DNA UTILIZATION PROTEIN YHGH"/>
    <property type="match status" value="1"/>
</dbReference>
<dbReference type="InterPro" id="IPR000836">
    <property type="entry name" value="PRTase_dom"/>
</dbReference>
<gene>
    <name evidence="2" type="ORF">HGT73_08055</name>
</gene>
<accession>A0ABS5T6G9</accession>
<name>A0ABS5T6G9_9GAMM</name>
<proteinExistence type="inferred from homology"/>
<dbReference type="CDD" id="cd06223">
    <property type="entry name" value="PRTases_typeI"/>
    <property type="match status" value="1"/>
</dbReference>
<keyword evidence="3" id="KW-1185">Reference proteome</keyword>
<dbReference type="InterPro" id="IPR029057">
    <property type="entry name" value="PRTase-like"/>
</dbReference>
<evidence type="ECO:0000313" key="3">
    <source>
        <dbReference type="Proteomes" id="UP000786875"/>
    </source>
</evidence>
<evidence type="ECO:0000313" key="2">
    <source>
        <dbReference type="EMBL" id="MBT0727338.1"/>
    </source>
</evidence>
<protein>
    <recommendedName>
        <fullName evidence="4">ComF family protein</fullName>
    </recommendedName>
</protein>